<dbReference type="EMBL" id="GL888417">
    <property type="protein sequence ID" value="EGI61284.1"/>
    <property type="molecule type" value="Genomic_DNA"/>
</dbReference>
<accession>F4WX41</accession>
<proteinExistence type="predicted"/>
<keyword evidence="2" id="KW-1185">Reference proteome</keyword>
<gene>
    <name evidence="1" type="ORF">G5I_10532</name>
</gene>
<dbReference type="InParanoid" id="F4WX41"/>
<sequence>MKIVASATEATKVPEAVDEGAFSHREKEPYLSETIAFLDFSFDYRSYLQSISGSPFLVIASFFRKSPLWPFVLRHKQLFGCFLPDVLPSWFFCTVEVSQNISVAKALAIMFYSVSVKDGYP</sequence>
<reference evidence="1" key="1">
    <citation type="submission" date="2011-02" db="EMBL/GenBank/DDBJ databases">
        <title>The genome of the leaf-cutting ant Acromyrmex echinatior suggests key adaptations to social evolution and fungus farming.</title>
        <authorList>
            <person name="Nygaard S."/>
            <person name="Zhang G."/>
        </authorList>
    </citation>
    <scope>NUCLEOTIDE SEQUENCE</scope>
</reference>
<dbReference type="Proteomes" id="UP000007755">
    <property type="component" value="Unassembled WGS sequence"/>
</dbReference>
<evidence type="ECO:0000313" key="2">
    <source>
        <dbReference type="Proteomes" id="UP000007755"/>
    </source>
</evidence>
<dbReference type="AlphaFoldDB" id="F4WX41"/>
<evidence type="ECO:0000313" key="1">
    <source>
        <dbReference type="EMBL" id="EGI61284.1"/>
    </source>
</evidence>
<name>F4WX41_ACREC</name>
<protein>
    <submittedName>
        <fullName evidence="1">Uncharacterized protein</fullName>
    </submittedName>
</protein>
<organism evidence="2">
    <name type="scientific">Acromyrmex echinatior</name>
    <name type="common">Panamanian leafcutter ant</name>
    <name type="synonym">Acromyrmex octospinosus echinatior</name>
    <dbReference type="NCBI Taxonomy" id="103372"/>
    <lineage>
        <taxon>Eukaryota</taxon>
        <taxon>Metazoa</taxon>
        <taxon>Ecdysozoa</taxon>
        <taxon>Arthropoda</taxon>
        <taxon>Hexapoda</taxon>
        <taxon>Insecta</taxon>
        <taxon>Pterygota</taxon>
        <taxon>Neoptera</taxon>
        <taxon>Endopterygota</taxon>
        <taxon>Hymenoptera</taxon>
        <taxon>Apocrita</taxon>
        <taxon>Aculeata</taxon>
        <taxon>Formicoidea</taxon>
        <taxon>Formicidae</taxon>
        <taxon>Myrmicinae</taxon>
        <taxon>Acromyrmex</taxon>
    </lineage>
</organism>